<feature type="signal peptide" evidence="5">
    <location>
        <begin position="1"/>
        <end position="32"/>
    </location>
</feature>
<gene>
    <name evidence="7" type="ORF">Sjap_006643</name>
</gene>
<dbReference type="FunFam" id="2.40.70.10:FF:000041">
    <property type="entry name" value="Basic 7S globulin"/>
    <property type="match status" value="1"/>
</dbReference>
<dbReference type="GO" id="GO:0006508">
    <property type="term" value="P:proteolysis"/>
    <property type="evidence" value="ECO:0007669"/>
    <property type="project" value="InterPro"/>
</dbReference>
<comment type="similarity">
    <text evidence="2">Belongs to the peptidase A1 family.</text>
</comment>
<evidence type="ECO:0000256" key="2">
    <source>
        <dbReference type="ARBA" id="ARBA00007447"/>
    </source>
</evidence>
<comment type="subcellular location">
    <subcellularLocation>
        <location evidence="1">Secreted</location>
        <location evidence="1">Extracellular space</location>
    </subcellularLocation>
</comment>
<dbReference type="PROSITE" id="PS51767">
    <property type="entry name" value="PEPTIDASE_A1"/>
    <property type="match status" value="1"/>
</dbReference>
<dbReference type="GO" id="GO:0005576">
    <property type="term" value="C:extracellular region"/>
    <property type="evidence" value="ECO:0007669"/>
    <property type="project" value="UniProtKB-SubCell"/>
</dbReference>
<dbReference type="PANTHER" id="PTHR47965">
    <property type="entry name" value="ASPARTYL PROTEASE-RELATED"/>
    <property type="match status" value="1"/>
</dbReference>
<evidence type="ECO:0000256" key="1">
    <source>
        <dbReference type="ARBA" id="ARBA00004239"/>
    </source>
</evidence>
<sequence>MAPSLHQYHISLLSSLLILLIIIISSPQLSLSKPQKPPPKALVLPVSKHLSTLQYLTHIKQRSPLVSLQLVVDLNGDFLWVGCDNYTSSTFRVVRCHTPLCKSLARSFDNGCGSCDNQKKGPRCNPNSCVSFPLNPYLSDPNPNYSELSQDVLSLQTTVDGLNPGRYVSIRRFPFTCASDYITQNLTGSGMAGLGRSPVGMPSQLSSAFGFAKKFAVCLPSSSSNGVIFFGDGPYVMLPRIDISKPLIFTPLLINPLRRTFINPNGEASNEYFIGVKSIKINDKVVPLNTTLLAIDKSGNGGTKISTTVPYTVMHTEIYKAFTEAFVKAAVAMKLERVAGVAPFGVCFSSKGVASTRVGPAVPTIDLVLQSEKVVWRIFGANSMVRVKEGVMCLGVVDGGVGRRFDTHEYYDTMATIVIGGHQLEDNLLQFDLGASMLGFSSSLLFRQTTCSNFNFTTKA</sequence>
<accession>A0AAP0PM56</accession>
<protein>
    <recommendedName>
        <fullName evidence="6">Peptidase A1 domain-containing protein</fullName>
    </recommendedName>
</protein>
<organism evidence="7 8">
    <name type="scientific">Stephania japonica</name>
    <dbReference type="NCBI Taxonomy" id="461633"/>
    <lineage>
        <taxon>Eukaryota</taxon>
        <taxon>Viridiplantae</taxon>
        <taxon>Streptophyta</taxon>
        <taxon>Embryophyta</taxon>
        <taxon>Tracheophyta</taxon>
        <taxon>Spermatophyta</taxon>
        <taxon>Magnoliopsida</taxon>
        <taxon>Ranunculales</taxon>
        <taxon>Menispermaceae</taxon>
        <taxon>Menispermoideae</taxon>
        <taxon>Cissampelideae</taxon>
        <taxon>Stephania</taxon>
    </lineage>
</organism>
<dbReference type="InterPro" id="IPR032799">
    <property type="entry name" value="TAXi_C"/>
</dbReference>
<feature type="domain" description="Peptidase A1" evidence="6">
    <location>
        <begin position="55"/>
        <end position="441"/>
    </location>
</feature>
<dbReference type="PANTHER" id="PTHR47965:SF22">
    <property type="entry name" value="EUKARYOTIC ASPARTYL PROTEASE FAMILY PROTEIN"/>
    <property type="match status" value="1"/>
</dbReference>
<keyword evidence="4 5" id="KW-0732">Signal</keyword>
<dbReference type="EMBL" id="JBBNAE010000002">
    <property type="protein sequence ID" value="KAK9146740.1"/>
    <property type="molecule type" value="Genomic_DNA"/>
</dbReference>
<evidence type="ECO:0000256" key="4">
    <source>
        <dbReference type="ARBA" id="ARBA00022729"/>
    </source>
</evidence>
<dbReference type="InterPro" id="IPR033121">
    <property type="entry name" value="PEPTIDASE_A1"/>
</dbReference>
<name>A0AAP0PM56_9MAGN</name>
<evidence type="ECO:0000259" key="6">
    <source>
        <dbReference type="PROSITE" id="PS51767"/>
    </source>
</evidence>
<dbReference type="SUPFAM" id="SSF50630">
    <property type="entry name" value="Acid proteases"/>
    <property type="match status" value="1"/>
</dbReference>
<comment type="caution">
    <text evidence="7">The sequence shown here is derived from an EMBL/GenBank/DDBJ whole genome shotgun (WGS) entry which is preliminary data.</text>
</comment>
<evidence type="ECO:0000313" key="8">
    <source>
        <dbReference type="Proteomes" id="UP001417504"/>
    </source>
</evidence>
<dbReference type="Proteomes" id="UP001417504">
    <property type="component" value="Unassembled WGS sequence"/>
</dbReference>
<evidence type="ECO:0000313" key="7">
    <source>
        <dbReference type="EMBL" id="KAK9146740.1"/>
    </source>
</evidence>
<dbReference type="InterPro" id="IPR021109">
    <property type="entry name" value="Peptidase_aspartic_dom_sf"/>
</dbReference>
<dbReference type="InterPro" id="IPR032861">
    <property type="entry name" value="TAXi_N"/>
</dbReference>
<evidence type="ECO:0000256" key="3">
    <source>
        <dbReference type="ARBA" id="ARBA00022525"/>
    </source>
</evidence>
<feature type="chain" id="PRO_5043004832" description="Peptidase A1 domain-containing protein" evidence="5">
    <location>
        <begin position="33"/>
        <end position="460"/>
    </location>
</feature>
<keyword evidence="3" id="KW-0964">Secreted</keyword>
<dbReference type="CDD" id="cd05489">
    <property type="entry name" value="xylanase_inhibitor_I_like"/>
    <property type="match status" value="1"/>
</dbReference>
<reference evidence="7 8" key="1">
    <citation type="submission" date="2024-01" db="EMBL/GenBank/DDBJ databases">
        <title>Genome assemblies of Stephania.</title>
        <authorList>
            <person name="Yang L."/>
        </authorList>
    </citation>
    <scope>NUCLEOTIDE SEQUENCE [LARGE SCALE GENOMIC DNA]</scope>
    <source>
        <strain evidence="7">QJT</strain>
        <tissue evidence="7">Leaf</tissue>
    </source>
</reference>
<dbReference type="InterPro" id="IPR001461">
    <property type="entry name" value="Aspartic_peptidase_A1"/>
</dbReference>
<dbReference type="Pfam" id="PF14541">
    <property type="entry name" value="TAXi_C"/>
    <property type="match status" value="1"/>
</dbReference>
<proteinExistence type="inferred from homology"/>
<dbReference type="Pfam" id="PF14543">
    <property type="entry name" value="TAXi_N"/>
    <property type="match status" value="1"/>
</dbReference>
<dbReference type="AlphaFoldDB" id="A0AAP0PM56"/>
<dbReference type="GO" id="GO:0004190">
    <property type="term" value="F:aspartic-type endopeptidase activity"/>
    <property type="evidence" value="ECO:0007669"/>
    <property type="project" value="InterPro"/>
</dbReference>
<keyword evidence="8" id="KW-1185">Reference proteome</keyword>
<dbReference type="Gene3D" id="2.40.70.10">
    <property type="entry name" value="Acid Proteases"/>
    <property type="match status" value="2"/>
</dbReference>
<evidence type="ECO:0000256" key="5">
    <source>
        <dbReference type="SAM" id="SignalP"/>
    </source>
</evidence>
<dbReference type="InterPro" id="IPR033868">
    <property type="entry name" value="Xylanase_inhibitor_I-like"/>
</dbReference>